<dbReference type="EMBL" id="KE504209">
    <property type="protein sequence ID" value="EPS95369.1"/>
    <property type="molecule type" value="Genomic_DNA"/>
</dbReference>
<keyword evidence="1" id="KW-0472">Membrane</keyword>
<evidence type="ECO:0000313" key="3">
    <source>
        <dbReference type="Proteomes" id="UP000015241"/>
    </source>
</evidence>
<keyword evidence="3" id="KW-1185">Reference proteome</keyword>
<accession>S8F9Q1</accession>
<evidence type="ECO:0000313" key="2">
    <source>
        <dbReference type="EMBL" id="EPS95369.1"/>
    </source>
</evidence>
<protein>
    <submittedName>
        <fullName evidence="2">Uncharacterized protein</fullName>
    </submittedName>
</protein>
<feature type="transmembrane region" description="Helical" evidence="1">
    <location>
        <begin position="47"/>
        <end position="67"/>
    </location>
</feature>
<proteinExistence type="predicted"/>
<organism evidence="2 3">
    <name type="scientific">Fomitopsis schrenkii</name>
    <name type="common">Brown rot fungus</name>
    <dbReference type="NCBI Taxonomy" id="2126942"/>
    <lineage>
        <taxon>Eukaryota</taxon>
        <taxon>Fungi</taxon>
        <taxon>Dikarya</taxon>
        <taxon>Basidiomycota</taxon>
        <taxon>Agaricomycotina</taxon>
        <taxon>Agaricomycetes</taxon>
        <taxon>Polyporales</taxon>
        <taxon>Fomitopsis</taxon>
    </lineage>
</organism>
<sequence>MFTPRSSGFPNRSAAADGTSERTPLVYRTIVVNASNQQNDHKTVSRVWMWVCLTLVVTCMVAVAALFTQISHAHKLQHRVNALNRRLEAYPPTRAELDELQHNWEVTKAAHEEESKTWSDARAGFEADKERWAKARNDHYSVRVHEGNRLGLSWNGVQSHQCVAYGTRAYSAHLEVNKEAACRYMPLTLGGEFVDQPHECYSEYDNYRGVWGIGNDVGCQPNWGKMYDKGCVGGGSGKHRYEARLWNIHGDWMTLCVSTPHDINGQHFERPTYCQNRGPFFGMVGMWDVNDYGCL</sequence>
<name>S8F9Q1_FOMSC</name>
<dbReference type="eggNOG" id="ENOG502T02C">
    <property type="taxonomic scope" value="Eukaryota"/>
</dbReference>
<dbReference type="HOGENOM" id="CLU_943454_0_0_1"/>
<dbReference type="InParanoid" id="S8F9Q1"/>
<evidence type="ECO:0000256" key="1">
    <source>
        <dbReference type="SAM" id="Phobius"/>
    </source>
</evidence>
<reference evidence="2 3" key="1">
    <citation type="journal article" date="2012" name="Science">
        <title>The Paleozoic origin of enzymatic lignin decomposition reconstructed from 31 fungal genomes.</title>
        <authorList>
            <person name="Floudas D."/>
            <person name="Binder M."/>
            <person name="Riley R."/>
            <person name="Barry K."/>
            <person name="Blanchette R.A."/>
            <person name="Henrissat B."/>
            <person name="Martinez A.T."/>
            <person name="Otillar R."/>
            <person name="Spatafora J.W."/>
            <person name="Yadav J.S."/>
            <person name="Aerts A."/>
            <person name="Benoit I."/>
            <person name="Boyd A."/>
            <person name="Carlson A."/>
            <person name="Copeland A."/>
            <person name="Coutinho P.M."/>
            <person name="de Vries R.P."/>
            <person name="Ferreira P."/>
            <person name="Findley K."/>
            <person name="Foster B."/>
            <person name="Gaskell J."/>
            <person name="Glotzer D."/>
            <person name="Gorecki P."/>
            <person name="Heitman J."/>
            <person name="Hesse C."/>
            <person name="Hori C."/>
            <person name="Igarashi K."/>
            <person name="Jurgens J.A."/>
            <person name="Kallen N."/>
            <person name="Kersten P."/>
            <person name="Kohler A."/>
            <person name="Kuees U."/>
            <person name="Kumar T.K.A."/>
            <person name="Kuo A."/>
            <person name="LaButti K."/>
            <person name="Larrondo L.F."/>
            <person name="Lindquist E."/>
            <person name="Ling A."/>
            <person name="Lombard V."/>
            <person name="Lucas S."/>
            <person name="Lundell T."/>
            <person name="Martin R."/>
            <person name="McLaughlin D.J."/>
            <person name="Morgenstern I."/>
            <person name="Morin E."/>
            <person name="Murat C."/>
            <person name="Nagy L.G."/>
            <person name="Nolan M."/>
            <person name="Ohm R.A."/>
            <person name="Patyshakuliyeva A."/>
            <person name="Rokas A."/>
            <person name="Ruiz-Duenas F.J."/>
            <person name="Sabat G."/>
            <person name="Salamov A."/>
            <person name="Samejima M."/>
            <person name="Schmutz J."/>
            <person name="Slot J.C."/>
            <person name="St John F."/>
            <person name="Stenlid J."/>
            <person name="Sun H."/>
            <person name="Sun S."/>
            <person name="Syed K."/>
            <person name="Tsang A."/>
            <person name="Wiebenga A."/>
            <person name="Young D."/>
            <person name="Pisabarro A."/>
            <person name="Eastwood D.C."/>
            <person name="Martin F."/>
            <person name="Cullen D."/>
            <person name="Grigoriev I.V."/>
            <person name="Hibbett D.S."/>
        </authorList>
    </citation>
    <scope>NUCLEOTIDE SEQUENCE</scope>
    <source>
        <strain evidence="3">FP-58527</strain>
    </source>
</reference>
<dbReference type="STRING" id="743788.S8F9Q1"/>
<dbReference type="AlphaFoldDB" id="S8F9Q1"/>
<gene>
    <name evidence="2" type="ORF">FOMPIDRAFT_1054265</name>
</gene>
<keyword evidence="1" id="KW-1133">Transmembrane helix</keyword>
<keyword evidence="1" id="KW-0812">Transmembrane</keyword>
<dbReference type="Proteomes" id="UP000015241">
    <property type="component" value="Unassembled WGS sequence"/>
</dbReference>
<dbReference type="OrthoDB" id="3153758at2759"/>